<dbReference type="Proteomes" id="UP000319829">
    <property type="component" value="Unassembled WGS sequence"/>
</dbReference>
<dbReference type="PANTHER" id="PTHR47618:SF1">
    <property type="entry name" value="BIFUNCTIONAL OLIGORIBONUCLEASE AND PAP PHOSPHATASE NRNA"/>
    <property type="match status" value="1"/>
</dbReference>
<reference evidence="3 4" key="1">
    <citation type="journal article" date="2019" name="Nat. Microbiol.">
        <title>Mediterranean grassland soil C-N compound turnover is dependent on rainfall and depth, and is mediated by genomically divergent microorganisms.</title>
        <authorList>
            <person name="Diamond S."/>
            <person name="Andeer P.F."/>
            <person name="Li Z."/>
            <person name="Crits-Christoph A."/>
            <person name="Burstein D."/>
            <person name="Anantharaman K."/>
            <person name="Lane K.R."/>
            <person name="Thomas B.C."/>
            <person name="Pan C."/>
            <person name="Northen T.R."/>
            <person name="Banfield J.F."/>
        </authorList>
    </citation>
    <scope>NUCLEOTIDE SEQUENCE [LARGE SCALE GENOMIC DNA]</scope>
    <source>
        <strain evidence="3">WS_4</strain>
    </source>
</reference>
<sequence>MNDAAFAGFEAFLADRDEFLVTAHIDPDGDAVGSCLALALALRDIGKTPEVVFDSPLPATLRFLPGASTILLPDQVRKKFDSAFVLDSSSLDRTGSVPERCLNPGAKIAVIDHHWGNDGFGDIRLVNPEASATAELVYDVIEFLRIPISPEIAEGLYAGILSDTGGFRYANTSSRTLRVAARLVERGARAPMVADALYATKTAPSLRILGLALASLETRSGGRIGAMTISRDMFEQAGATPEDADGIVQYAKALAGARVGMLVQEVAPNEIRASLRSDGTVDVNQVASLFGGGGHRNAAGLRVRGDLQRVRNDLYEALERAMNGGPPPSGG</sequence>
<dbReference type="PANTHER" id="PTHR47618">
    <property type="entry name" value="BIFUNCTIONAL OLIGORIBONUCLEASE AND PAP PHOSPHATASE NRNA"/>
    <property type="match status" value="1"/>
</dbReference>
<dbReference type="InterPro" id="IPR001667">
    <property type="entry name" value="DDH_dom"/>
</dbReference>
<dbReference type="Gene3D" id="3.90.1640.10">
    <property type="entry name" value="inorganic pyrophosphatase (n-terminal core)"/>
    <property type="match status" value="1"/>
</dbReference>
<proteinExistence type="predicted"/>
<dbReference type="Pfam" id="PF02272">
    <property type="entry name" value="DHHA1"/>
    <property type="match status" value="1"/>
</dbReference>
<dbReference type="SUPFAM" id="SSF64182">
    <property type="entry name" value="DHH phosphoesterases"/>
    <property type="match status" value="1"/>
</dbReference>
<organism evidence="3 4">
    <name type="scientific">Eiseniibacteriota bacterium</name>
    <dbReference type="NCBI Taxonomy" id="2212470"/>
    <lineage>
        <taxon>Bacteria</taxon>
        <taxon>Candidatus Eiseniibacteriota</taxon>
    </lineage>
</organism>
<dbReference type="InterPro" id="IPR051319">
    <property type="entry name" value="Oligoribo/pAp-PDE_c-di-AMP_PDE"/>
</dbReference>
<gene>
    <name evidence="3" type="ORF">E6K74_01605</name>
</gene>
<dbReference type="Pfam" id="PF01368">
    <property type="entry name" value="DHH"/>
    <property type="match status" value="1"/>
</dbReference>
<dbReference type="EMBL" id="VBOU01000010">
    <property type="protein sequence ID" value="TMQ55945.1"/>
    <property type="molecule type" value="Genomic_DNA"/>
</dbReference>
<evidence type="ECO:0000259" key="2">
    <source>
        <dbReference type="Pfam" id="PF02272"/>
    </source>
</evidence>
<dbReference type="InterPro" id="IPR003156">
    <property type="entry name" value="DHHA1_dom"/>
</dbReference>
<evidence type="ECO:0000259" key="1">
    <source>
        <dbReference type="Pfam" id="PF01368"/>
    </source>
</evidence>
<dbReference type="AlphaFoldDB" id="A0A538SX68"/>
<dbReference type="InterPro" id="IPR038763">
    <property type="entry name" value="DHH_sf"/>
</dbReference>
<comment type="caution">
    <text evidence="3">The sequence shown here is derived from an EMBL/GenBank/DDBJ whole genome shotgun (WGS) entry which is preliminary data.</text>
</comment>
<feature type="domain" description="DDH" evidence="1">
    <location>
        <begin position="19"/>
        <end position="160"/>
    </location>
</feature>
<evidence type="ECO:0000313" key="3">
    <source>
        <dbReference type="EMBL" id="TMQ55945.1"/>
    </source>
</evidence>
<protein>
    <submittedName>
        <fullName evidence="3">Bifunctional oligoribonuclease/PAP phosphatase NrnA</fullName>
    </submittedName>
</protein>
<evidence type="ECO:0000313" key="4">
    <source>
        <dbReference type="Proteomes" id="UP000319829"/>
    </source>
</evidence>
<feature type="domain" description="DHHA1" evidence="2">
    <location>
        <begin position="236"/>
        <end position="320"/>
    </location>
</feature>
<dbReference type="Gene3D" id="3.10.310.30">
    <property type="match status" value="1"/>
</dbReference>
<accession>A0A538SX68</accession>
<dbReference type="GO" id="GO:0003676">
    <property type="term" value="F:nucleic acid binding"/>
    <property type="evidence" value="ECO:0007669"/>
    <property type="project" value="InterPro"/>
</dbReference>
<name>A0A538SX68_UNCEI</name>